<accession>A0A2N5RVS0</accession>
<reference evidence="1 2" key="1">
    <citation type="submission" date="2017-11" db="EMBL/GenBank/DDBJ databases">
        <title>De novo assembly and phasing of dikaryotic genomes from two isolates of Puccinia coronata f. sp. avenae, the causal agent of oat crown rust.</title>
        <authorList>
            <person name="Miller M.E."/>
            <person name="Zhang Y."/>
            <person name="Omidvar V."/>
            <person name="Sperschneider J."/>
            <person name="Schwessinger B."/>
            <person name="Raley C."/>
            <person name="Palmer J.M."/>
            <person name="Garnica D."/>
            <person name="Upadhyaya N."/>
            <person name="Rathjen J."/>
            <person name="Taylor J.M."/>
            <person name="Park R.F."/>
            <person name="Dodds P.N."/>
            <person name="Hirsch C.D."/>
            <person name="Kianian S.F."/>
            <person name="Figueroa M."/>
        </authorList>
    </citation>
    <scope>NUCLEOTIDE SEQUENCE [LARGE SCALE GENOMIC DNA]</scope>
    <source>
        <strain evidence="1">12SD80</strain>
    </source>
</reference>
<name>A0A2N5RVS0_9BASI</name>
<dbReference type="PANTHER" id="PTHR48159:SF1">
    <property type="entry name" value="MEMBRANE-ASSOCIATED GIANT PROTEIN ANTIGEN, PUTATIVE-RELATED"/>
    <property type="match status" value="1"/>
</dbReference>
<gene>
    <name evidence="1" type="ORF">PCASD_26122</name>
</gene>
<evidence type="ECO:0000313" key="1">
    <source>
        <dbReference type="EMBL" id="PLW05052.1"/>
    </source>
</evidence>
<comment type="caution">
    <text evidence="1">The sequence shown here is derived from an EMBL/GenBank/DDBJ whole genome shotgun (WGS) entry which is preliminary data.</text>
</comment>
<evidence type="ECO:0000313" key="2">
    <source>
        <dbReference type="Proteomes" id="UP000235392"/>
    </source>
</evidence>
<protein>
    <submittedName>
        <fullName evidence="1">Uncharacterized protein</fullName>
    </submittedName>
</protein>
<proteinExistence type="predicted"/>
<dbReference type="Proteomes" id="UP000235392">
    <property type="component" value="Unassembled WGS sequence"/>
</dbReference>
<sequence length="244" mass="28106">MPVKTFTPHNKLLYPLVHNFYTFVPFPFTESLPVQPGSRELPNGFRMVRRVGGVSSTFPTNSHTFTIPGNSEKDALVFVQAMQATVRWNQNNNRANEIQPVAPGSARGPGQPAEYHFKLDFLCPRCGRFQPKTNTRKCHMTTRKCGCSARFNIKHHAATNLLQVLWFWEHNHDPYSHEDMVISRFPVIVEQWLTKKVASGLGWRAIERLLLAPEIFPRDKNVLIPEAHRICYHNKKLCNHPRDI</sequence>
<dbReference type="EMBL" id="PGCI01001409">
    <property type="protein sequence ID" value="PLW05052.1"/>
    <property type="molecule type" value="Genomic_DNA"/>
</dbReference>
<dbReference type="PANTHER" id="PTHR48159">
    <property type="entry name" value="MULE DOMAIN-CONTAINING PROTEIN"/>
    <property type="match status" value="1"/>
</dbReference>
<organism evidence="1 2">
    <name type="scientific">Puccinia coronata f. sp. avenae</name>
    <dbReference type="NCBI Taxonomy" id="200324"/>
    <lineage>
        <taxon>Eukaryota</taxon>
        <taxon>Fungi</taxon>
        <taxon>Dikarya</taxon>
        <taxon>Basidiomycota</taxon>
        <taxon>Pucciniomycotina</taxon>
        <taxon>Pucciniomycetes</taxon>
        <taxon>Pucciniales</taxon>
        <taxon>Pucciniaceae</taxon>
        <taxon>Puccinia</taxon>
    </lineage>
</organism>
<dbReference type="AlphaFoldDB" id="A0A2N5RVS0"/>